<evidence type="ECO:0000259" key="2">
    <source>
        <dbReference type="Pfam" id="PF24766"/>
    </source>
</evidence>
<gene>
    <name evidence="3" type="ORF">GQ55_2G435700</name>
</gene>
<dbReference type="PANTHER" id="PTHR35323:SF2">
    <property type="entry name" value="SAP DOMAIN-CONTAINING PROTEIN"/>
    <property type="match status" value="1"/>
</dbReference>
<feature type="compositionally biased region" description="Basic residues" evidence="1">
    <location>
        <begin position="434"/>
        <end position="446"/>
    </location>
</feature>
<feature type="compositionally biased region" description="Low complexity" evidence="1">
    <location>
        <begin position="110"/>
        <end position="120"/>
    </location>
</feature>
<feature type="region of interest" description="Disordered" evidence="1">
    <location>
        <begin position="351"/>
        <end position="451"/>
    </location>
</feature>
<feature type="compositionally biased region" description="Basic and acidic residues" evidence="1">
    <location>
        <begin position="379"/>
        <end position="393"/>
    </location>
</feature>
<dbReference type="InterPro" id="IPR056116">
    <property type="entry name" value="DUF7699"/>
</dbReference>
<sequence length="612" mass="67703">MHRAFEIWISKFESRVSDSERWKERKRRPTRDREANVFSTRQSSPLPFRGEVEGEGGGGRQSEGDEAGAKASPVSAGMPVTRRRAAAAATATRVVVQVEEEEEERDAAIEISSDSEAGSESRSEEEEEDSESGEEVDTSDEDFVDISDSEGGDGEGSGGESEEESGAEAEAEQLGSDRSEAACIKIAGLLRSGRSLEGIKLVECKAYLKNNGLSQTGDISACVDRIVLHWRFKDGDPERIYPRSSFSINCKGDVCRGDAVLFKQKVYEKSGKRHAKCIGKRIVAGKVIKESYGKEKQQHTFTIQVFWSKGAGKLPPLHLLLVKGRNLYRMMTFRQPWANEAERLKVLDEKHSRGDDARRVRALNRPKSAANTLKGKKKLEKEKHKSRSGRPDCRSNIIEVDKSKKHPAQSSKFDLPNKRSKKEGSQVPYGKKCSGGRRANKNHSHLNKSVGHSSSLCIDSVEKNHATLKKNCHIGPLNKGPSSTGRYAQLEGRYMTPAAHVEANHGNFAVVQHPSIERPQLPPPLREVANILFPPPGGSYPDALFNTTMGFRHQNGVMAEPHAPAYFRGLRPNHQSVAFSSPNMSQTAYRSHPESAYVVPHFRHPNGSTGFR</sequence>
<evidence type="ECO:0000313" key="4">
    <source>
        <dbReference type="Proteomes" id="UP000244336"/>
    </source>
</evidence>
<accession>A0A2T7EYN5</accession>
<proteinExistence type="predicted"/>
<dbReference type="PANTHER" id="PTHR35323">
    <property type="entry name" value="SAP DOMAIN-CONTAINING PROTEIN"/>
    <property type="match status" value="1"/>
</dbReference>
<dbReference type="Pfam" id="PF24766">
    <property type="entry name" value="DUF7699"/>
    <property type="match status" value="1"/>
</dbReference>
<feature type="domain" description="DUF7699" evidence="2">
    <location>
        <begin position="255"/>
        <end position="337"/>
    </location>
</feature>
<evidence type="ECO:0000313" key="3">
    <source>
        <dbReference type="EMBL" id="PUZ72941.1"/>
    </source>
</evidence>
<feature type="compositionally biased region" description="Low complexity" evidence="1">
    <location>
        <begin position="86"/>
        <end position="97"/>
    </location>
</feature>
<keyword evidence="4" id="KW-1185">Reference proteome</keyword>
<feature type="compositionally biased region" description="Acidic residues" evidence="1">
    <location>
        <begin position="123"/>
        <end position="153"/>
    </location>
</feature>
<name>A0A2T7EYN5_9POAL</name>
<evidence type="ECO:0000256" key="1">
    <source>
        <dbReference type="SAM" id="MobiDB-lite"/>
    </source>
</evidence>
<dbReference type="Gramene" id="PUZ72941">
    <property type="protein sequence ID" value="PUZ72941"/>
    <property type="gene ID" value="GQ55_2G435700"/>
</dbReference>
<dbReference type="EMBL" id="CM009750">
    <property type="protein sequence ID" value="PUZ72941.1"/>
    <property type="molecule type" value="Genomic_DNA"/>
</dbReference>
<dbReference type="OrthoDB" id="690722at2759"/>
<dbReference type="Proteomes" id="UP000244336">
    <property type="component" value="Chromosome 2"/>
</dbReference>
<protein>
    <recommendedName>
        <fullName evidence="2">DUF7699 domain-containing protein</fullName>
    </recommendedName>
</protein>
<feature type="region of interest" description="Disordered" evidence="1">
    <location>
        <begin position="18"/>
        <end position="176"/>
    </location>
</feature>
<feature type="compositionally biased region" description="Acidic residues" evidence="1">
    <location>
        <begin position="160"/>
        <end position="171"/>
    </location>
</feature>
<dbReference type="STRING" id="1504633.A0A2T7EYN5"/>
<dbReference type="AlphaFoldDB" id="A0A2T7EYN5"/>
<organism evidence="3 4">
    <name type="scientific">Panicum hallii var. hallii</name>
    <dbReference type="NCBI Taxonomy" id="1504633"/>
    <lineage>
        <taxon>Eukaryota</taxon>
        <taxon>Viridiplantae</taxon>
        <taxon>Streptophyta</taxon>
        <taxon>Embryophyta</taxon>
        <taxon>Tracheophyta</taxon>
        <taxon>Spermatophyta</taxon>
        <taxon>Magnoliopsida</taxon>
        <taxon>Liliopsida</taxon>
        <taxon>Poales</taxon>
        <taxon>Poaceae</taxon>
        <taxon>PACMAD clade</taxon>
        <taxon>Panicoideae</taxon>
        <taxon>Panicodae</taxon>
        <taxon>Paniceae</taxon>
        <taxon>Panicinae</taxon>
        <taxon>Panicum</taxon>
        <taxon>Panicum sect. Panicum</taxon>
    </lineage>
</organism>
<reference evidence="3 4" key="1">
    <citation type="submission" date="2018-04" db="EMBL/GenBank/DDBJ databases">
        <title>WGS assembly of Panicum hallii var. hallii HAL2.</title>
        <authorList>
            <person name="Lovell J."/>
            <person name="Jenkins J."/>
            <person name="Lowry D."/>
            <person name="Mamidi S."/>
            <person name="Sreedasyam A."/>
            <person name="Weng X."/>
            <person name="Barry K."/>
            <person name="Bonette J."/>
            <person name="Campitelli B."/>
            <person name="Daum C."/>
            <person name="Gordon S."/>
            <person name="Gould B."/>
            <person name="Lipzen A."/>
            <person name="MacQueen A."/>
            <person name="Palacio-Mejia J."/>
            <person name="Plott C."/>
            <person name="Shakirov E."/>
            <person name="Shu S."/>
            <person name="Yoshinaga Y."/>
            <person name="Zane M."/>
            <person name="Rokhsar D."/>
            <person name="Grimwood J."/>
            <person name="Schmutz J."/>
            <person name="Juenger T."/>
        </authorList>
    </citation>
    <scope>NUCLEOTIDE SEQUENCE [LARGE SCALE GENOMIC DNA]</scope>
    <source>
        <strain evidence="4">cv. HAL2</strain>
    </source>
</reference>